<keyword evidence="1" id="KW-0732">Signal</keyword>
<organism evidence="2 3">
    <name type="scientific">Nocardioides albidus</name>
    <dbReference type="NCBI Taxonomy" id="1517589"/>
    <lineage>
        <taxon>Bacteria</taxon>
        <taxon>Bacillati</taxon>
        <taxon>Actinomycetota</taxon>
        <taxon>Actinomycetes</taxon>
        <taxon>Propionibacteriales</taxon>
        <taxon>Nocardioidaceae</taxon>
        <taxon>Nocardioides</taxon>
    </lineage>
</organism>
<accession>A0A5C4W3U4</accession>
<dbReference type="InterPro" id="IPR006311">
    <property type="entry name" value="TAT_signal"/>
</dbReference>
<gene>
    <name evidence="2" type="ORF">FHP29_07450</name>
</gene>
<reference evidence="2 3" key="1">
    <citation type="journal article" date="2016" name="Int. J. Syst. Evol. Microbiol.">
        <title>Nocardioides albidus sp. nov., an actinobacterium isolated from garden soil.</title>
        <authorList>
            <person name="Singh H."/>
            <person name="Du J."/>
            <person name="Trinh H."/>
            <person name="Won K."/>
            <person name="Yang J.E."/>
            <person name="Yin C."/>
            <person name="Kook M."/>
            <person name="Yi T.H."/>
        </authorList>
    </citation>
    <scope>NUCLEOTIDE SEQUENCE [LARGE SCALE GENOMIC DNA]</scope>
    <source>
        <strain evidence="2 3">CCTCC AB 2015297</strain>
    </source>
</reference>
<proteinExistence type="predicted"/>
<comment type="caution">
    <text evidence="2">The sequence shown here is derived from an EMBL/GenBank/DDBJ whole genome shotgun (WGS) entry which is preliminary data.</text>
</comment>
<name>A0A5C4W3U4_9ACTN</name>
<sequence length="277" mass="27970">MTPFPSRRARARLTALAAALLVPAATLVPSAQAAEEPHPFEVFRNCPAAQMLAVADDASTSCVTAVVTGGTFVIGKGTVPVTADSVLSLGMASIDGKDKTFGVEGKVFTSGPMQVPGGLLGVPGLERILPGLTDVTATVELATTELPEVDILASIYGGEVVALPIKIRLKNALLGNRCSIGSNADPIVLHLTTDRAGSFEFVPVGESGSLIRATGGVVVDRSFAVPAATGCGVGGLLNGVVNARQGLPSPAGSNSAVLEQEAYLGGPASQVLAFQQG</sequence>
<evidence type="ECO:0008006" key="4">
    <source>
        <dbReference type="Google" id="ProtNLM"/>
    </source>
</evidence>
<evidence type="ECO:0000256" key="1">
    <source>
        <dbReference type="SAM" id="SignalP"/>
    </source>
</evidence>
<dbReference type="PROSITE" id="PS51318">
    <property type="entry name" value="TAT"/>
    <property type="match status" value="1"/>
</dbReference>
<feature type="chain" id="PRO_5022712810" description="Secreted protein" evidence="1">
    <location>
        <begin position="34"/>
        <end position="277"/>
    </location>
</feature>
<feature type="signal peptide" evidence="1">
    <location>
        <begin position="1"/>
        <end position="33"/>
    </location>
</feature>
<protein>
    <recommendedName>
        <fullName evidence="4">Secreted protein</fullName>
    </recommendedName>
</protein>
<evidence type="ECO:0000313" key="2">
    <source>
        <dbReference type="EMBL" id="TNM42828.1"/>
    </source>
</evidence>
<keyword evidence="3" id="KW-1185">Reference proteome</keyword>
<dbReference type="OrthoDB" id="4461339at2"/>
<evidence type="ECO:0000313" key="3">
    <source>
        <dbReference type="Proteomes" id="UP000313231"/>
    </source>
</evidence>
<dbReference type="AlphaFoldDB" id="A0A5C4W3U4"/>
<dbReference type="RefSeq" id="WP_139622225.1">
    <property type="nucleotide sequence ID" value="NZ_VDMP01000020.1"/>
</dbReference>
<dbReference type="EMBL" id="VDMP01000020">
    <property type="protein sequence ID" value="TNM42828.1"/>
    <property type="molecule type" value="Genomic_DNA"/>
</dbReference>
<dbReference type="Proteomes" id="UP000313231">
    <property type="component" value="Unassembled WGS sequence"/>
</dbReference>